<accession>A0A9N9NUD7</accession>
<feature type="non-terminal residue" evidence="2">
    <location>
        <position position="1"/>
    </location>
</feature>
<dbReference type="AlphaFoldDB" id="A0A9N9NUD7"/>
<dbReference type="Proteomes" id="UP000789405">
    <property type="component" value="Unassembled WGS sequence"/>
</dbReference>
<keyword evidence="3" id="KW-1185">Reference proteome</keyword>
<dbReference type="GO" id="GO:0003676">
    <property type="term" value="F:nucleic acid binding"/>
    <property type="evidence" value="ECO:0007669"/>
    <property type="project" value="InterPro"/>
</dbReference>
<dbReference type="GO" id="GO:0008270">
    <property type="term" value="F:zinc ion binding"/>
    <property type="evidence" value="ECO:0007669"/>
    <property type="project" value="InterPro"/>
</dbReference>
<gene>
    <name evidence="2" type="ORF">DERYTH_LOCUS18836</name>
</gene>
<comment type="caution">
    <text evidence="2">The sequence shown here is derived from an EMBL/GenBank/DDBJ whole genome shotgun (WGS) entry which is preliminary data.</text>
</comment>
<evidence type="ECO:0000256" key="1">
    <source>
        <dbReference type="SAM" id="MobiDB-lite"/>
    </source>
</evidence>
<dbReference type="InterPro" id="IPR036875">
    <property type="entry name" value="Znf_CCHC_sf"/>
</dbReference>
<protein>
    <submittedName>
        <fullName evidence="2">21935_t:CDS:1</fullName>
    </submittedName>
</protein>
<sequence length="59" mass="6522">KNITMNKRKCRICGLNGHNARTCENISESASSEIEETSDAEETSDVEETSNVEETSTNK</sequence>
<dbReference type="SUPFAM" id="SSF57756">
    <property type="entry name" value="Retrovirus zinc finger-like domains"/>
    <property type="match status" value="1"/>
</dbReference>
<proteinExistence type="predicted"/>
<reference evidence="2" key="1">
    <citation type="submission" date="2021-06" db="EMBL/GenBank/DDBJ databases">
        <authorList>
            <person name="Kallberg Y."/>
            <person name="Tangrot J."/>
            <person name="Rosling A."/>
        </authorList>
    </citation>
    <scope>NUCLEOTIDE SEQUENCE</scope>
    <source>
        <strain evidence="2">MA453B</strain>
    </source>
</reference>
<dbReference type="EMBL" id="CAJVPY010019722">
    <property type="protein sequence ID" value="CAG8772674.1"/>
    <property type="molecule type" value="Genomic_DNA"/>
</dbReference>
<evidence type="ECO:0000313" key="3">
    <source>
        <dbReference type="Proteomes" id="UP000789405"/>
    </source>
</evidence>
<name>A0A9N9NUD7_9GLOM</name>
<evidence type="ECO:0000313" key="2">
    <source>
        <dbReference type="EMBL" id="CAG8772674.1"/>
    </source>
</evidence>
<feature type="compositionally biased region" description="Acidic residues" evidence="1">
    <location>
        <begin position="33"/>
        <end position="51"/>
    </location>
</feature>
<organism evidence="2 3">
    <name type="scientific">Dentiscutata erythropus</name>
    <dbReference type="NCBI Taxonomy" id="1348616"/>
    <lineage>
        <taxon>Eukaryota</taxon>
        <taxon>Fungi</taxon>
        <taxon>Fungi incertae sedis</taxon>
        <taxon>Mucoromycota</taxon>
        <taxon>Glomeromycotina</taxon>
        <taxon>Glomeromycetes</taxon>
        <taxon>Diversisporales</taxon>
        <taxon>Gigasporaceae</taxon>
        <taxon>Dentiscutata</taxon>
    </lineage>
</organism>
<feature type="region of interest" description="Disordered" evidence="1">
    <location>
        <begin position="26"/>
        <end position="59"/>
    </location>
</feature>